<dbReference type="InterPro" id="IPR002347">
    <property type="entry name" value="SDR_fam"/>
</dbReference>
<dbReference type="PANTHER" id="PTHR24314:SF21">
    <property type="entry name" value="CHLOROPHYLL(IDE) B REDUCTASE NYC1, CHLOROPLASTIC-RELATED"/>
    <property type="match status" value="1"/>
</dbReference>
<dbReference type="Gene3D" id="3.40.50.720">
    <property type="entry name" value="NAD(P)-binding Rossmann-like Domain"/>
    <property type="match status" value="1"/>
</dbReference>
<reference evidence="1 2" key="1">
    <citation type="submission" date="2016-11" db="EMBL/GenBank/DDBJ databases">
        <title>Trade-off between light-utilization and light-protection in marine flavobacteria.</title>
        <authorList>
            <person name="Kumagai Y."/>
        </authorList>
    </citation>
    <scope>NUCLEOTIDE SEQUENCE [LARGE SCALE GENOMIC DNA]</scope>
    <source>
        <strain evidence="1 2">NBRC 107125</strain>
    </source>
</reference>
<dbReference type="GO" id="GO:0010304">
    <property type="term" value="P:PSII associated light-harvesting complex II catabolic process"/>
    <property type="evidence" value="ECO:0007669"/>
    <property type="project" value="TreeGrafter"/>
</dbReference>
<dbReference type="RefSeq" id="WP_085758758.1">
    <property type="nucleotide sequence ID" value="NZ_CP019343.1"/>
</dbReference>
<dbReference type="OrthoDB" id="9810734at2"/>
<dbReference type="InterPro" id="IPR036291">
    <property type="entry name" value="NAD(P)-bd_dom_sf"/>
</dbReference>
<dbReference type="SUPFAM" id="SSF51735">
    <property type="entry name" value="NAD(P)-binding Rossmann-fold domains"/>
    <property type="match status" value="1"/>
</dbReference>
<keyword evidence="2" id="KW-1185">Reference proteome</keyword>
<organism evidence="1 2">
    <name type="scientific">Oceanicoccus sagamiensis</name>
    <dbReference type="NCBI Taxonomy" id="716816"/>
    <lineage>
        <taxon>Bacteria</taxon>
        <taxon>Pseudomonadati</taxon>
        <taxon>Pseudomonadota</taxon>
        <taxon>Gammaproteobacteria</taxon>
        <taxon>Cellvibrionales</taxon>
        <taxon>Spongiibacteraceae</taxon>
        <taxon>Oceanicoccus</taxon>
    </lineage>
</organism>
<dbReference type="AlphaFoldDB" id="A0A1X9N969"/>
<dbReference type="EMBL" id="CP019343">
    <property type="protein sequence ID" value="ARN74610.1"/>
    <property type="molecule type" value="Genomic_DNA"/>
</dbReference>
<evidence type="ECO:0000313" key="1">
    <source>
        <dbReference type="EMBL" id="ARN74610.1"/>
    </source>
</evidence>
<dbReference type="Pfam" id="PF00106">
    <property type="entry name" value="adh_short"/>
    <property type="match status" value="1"/>
</dbReference>
<dbReference type="GO" id="GO:0034256">
    <property type="term" value="F:chlorophyll(ide) b reductase activity"/>
    <property type="evidence" value="ECO:0007669"/>
    <property type="project" value="TreeGrafter"/>
</dbReference>
<proteinExistence type="predicted"/>
<dbReference type="PANTHER" id="PTHR24314">
    <property type="entry name" value="NON-SPECIFIC LIPID TRANSFER PROTEIN-RELATED"/>
    <property type="match status" value="1"/>
</dbReference>
<dbReference type="STRING" id="716816.BST96_11040"/>
<dbReference type="PRINTS" id="PR00081">
    <property type="entry name" value="GDHRDH"/>
</dbReference>
<protein>
    <recommendedName>
        <fullName evidence="3">Chitin-binding protein</fullName>
    </recommendedName>
</protein>
<sequence length="265" mass="28542">MSNVVITGSTKGIGFGLAREFAVRGHNVAIAGRSQSSIDDALQRIGKLPGKVIGNPCDVSDIDQVQALWDKAYNEFGSVDIWINNAGLACTTHKIIEYNNTDVKNMVTTNVLGTINGCQVAGRGMLAANSGKIFNMLGGGSDGSYFAGMGIYGTTKRGLNYLTDAMVKEFKDSNVLIGGIRPGIIITEAVIREAHEDMESFQKSRKVMNILADKVETVAPFLVDGILNLKKSGGEIAWLTGGKIGMRMMFSRFTKQEDKFADFGL</sequence>
<evidence type="ECO:0008006" key="3">
    <source>
        <dbReference type="Google" id="ProtNLM"/>
    </source>
</evidence>
<gene>
    <name evidence="1" type="ORF">BST96_11040</name>
</gene>
<dbReference type="Proteomes" id="UP000193450">
    <property type="component" value="Chromosome"/>
</dbReference>
<dbReference type="KEGG" id="osg:BST96_11040"/>
<name>A0A1X9N969_9GAMM</name>
<dbReference type="GO" id="GO:0015996">
    <property type="term" value="P:chlorophyll catabolic process"/>
    <property type="evidence" value="ECO:0007669"/>
    <property type="project" value="TreeGrafter"/>
</dbReference>
<accession>A0A1X9N969</accession>
<evidence type="ECO:0000313" key="2">
    <source>
        <dbReference type="Proteomes" id="UP000193450"/>
    </source>
</evidence>
<dbReference type="CDD" id="cd05233">
    <property type="entry name" value="SDR_c"/>
    <property type="match status" value="1"/>
</dbReference>
<dbReference type="InterPro" id="IPR052625">
    <property type="entry name" value="Chl_b_Red"/>
</dbReference>